<dbReference type="KEGG" id="afa:UZ73_09925"/>
<dbReference type="EMBL" id="CP096916">
    <property type="protein sequence ID" value="WBM38393.1"/>
    <property type="molecule type" value="Genomic_DNA"/>
</dbReference>
<dbReference type="AlphaFoldDB" id="A0A0M7EHC0"/>
<protein>
    <submittedName>
        <fullName evidence="1">Uncharacterized protein</fullName>
    </submittedName>
</protein>
<reference evidence="2 4" key="3">
    <citation type="submission" date="2022-05" db="EMBL/GenBank/DDBJ databases">
        <title>Complete sequence of strain NY11312.</title>
        <authorList>
            <person name="Zhou D."/>
        </authorList>
    </citation>
    <scope>NUCLEOTIDE SEQUENCE [LARGE SCALE GENOMIC DNA]</scope>
    <source>
        <strain evidence="2 4">NY11312</strain>
    </source>
</reference>
<evidence type="ECO:0000313" key="2">
    <source>
        <dbReference type="EMBL" id="WBM38393.1"/>
    </source>
</evidence>
<reference evidence="1 3" key="1">
    <citation type="submission" date="2018-05" db="EMBL/GenBank/DDBJ databases">
        <title>Genome Sequence of an Efficient Indole-Degrading Bacterium, Alcaligenes sp.YBY.</title>
        <authorList>
            <person name="Yang B."/>
        </authorList>
    </citation>
    <scope>NUCLEOTIDE SEQUENCE [LARGE SCALE GENOMIC DNA]</scope>
    <source>
        <strain evidence="1 3">YBY</strain>
    </source>
</reference>
<reference evidence="1 3" key="2">
    <citation type="submission" date="2018-05" db="EMBL/GenBank/DDBJ databases">
        <authorList>
            <person name="Lanie J.A."/>
            <person name="Ng W.-L."/>
            <person name="Kazmierczak K.M."/>
            <person name="Andrzejewski T.M."/>
            <person name="Davidsen T.M."/>
            <person name="Wayne K.J."/>
            <person name="Tettelin H."/>
            <person name="Glass J.I."/>
            <person name="Rusch D."/>
            <person name="Podicherti R."/>
            <person name="Tsui H.-C.T."/>
            <person name="Winkler M.E."/>
        </authorList>
    </citation>
    <scope>NUCLEOTIDE SEQUENCE [LARGE SCALE GENOMIC DNA]</scope>
    <source>
        <strain evidence="1 3">YBY</strain>
    </source>
</reference>
<sequence>MSAMVLVIFSPRQHIELVTPIQTIDPDSGKQSRDWFDRTWQELGCEPLRASGKVLLLDKIMGVADALGYTMLSQDDERAQEFARHCLQAVGSMQVTVDLPGLAVTY</sequence>
<dbReference type="STRING" id="511.UZ73_09925"/>
<organism evidence="1 3">
    <name type="scientific">Alcaligenes faecalis</name>
    <dbReference type="NCBI Taxonomy" id="511"/>
    <lineage>
        <taxon>Bacteria</taxon>
        <taxon>Pseudomonadati</taxon>
        <taxon>Pseudomonadota</taxon>
        <taxon>Betaproteobacteria</taxon>
        <taxon>Burkholderiales</taxon>
        <taxon>Alcaligenaceae</taxon>
        <taxon>Alcaligenes</taxon>
    </lineage>
</organism>
<dbReference type="RefSeq" id="WP_042484764.1">
    <property type="nucleotide sequence ID" value="NZ_CAXOJJ010000025.1"/>
</dbReference>
<dbReference type="Proteomes" id="UP001211866">
    <property type="component" value="Chromosome"/>
</dbReference>
<dbReference type="Proteomes" id="UP000245216">
    <property type="component" value="Unassembled WGS sequence"/>
</dbReference>
<accession>A0A0S2JRL5</accession>
<evidence type="ECO:0000313" key="1">
    <source>
        <dbReference type="EMBL" id="PWE12791.1"/>
    </source>
</evidence>
<name>A0A0M7EHC0_ALCFA</name>
<evidence type="ECO:0000313" key="4">
    <source>
        <dbReference type="Proteomes" id="UP001211866"/>
    </source>
</evidence>
<gene>
    <name evidence="1" type="ORF">DF183_18695</name>
    <name evidence="2" type="ORF">M2J83_00730</name>
</gene>
<evidence type="ECO:0000313" key="3">
    <source>
        <dbReference type="Proteomes" id="UP000245216"/>
    </source>
</evidence>
<dbReference type="GeneID" id="29371597"/>
<accession>A0A0M7EHC0</accession>
<keyword evidence="4" id="KW-1185">Reference proteome</keyword>
<dbReference type="OrthoDB" id="5297048at2"/>
<dbReference type="EMBL" id="QEXO01000005">
    <property type="protein sequence ID" value="PWE12791.1"/>
    <property type="molecule type" value="Genomic_DNA"/>
</dbReference>
<proteinExistence type="predicted"/>